<proteinExistence type="inferred from homology"/>
<dbReference type="STRING" id="1266660.A0A1G4IY65"/>
<dbReference type="GO" id="GO:0006654">
    <property type="term" value="P:phosphatidic acid biosynthetic process"/>
    <property type="evidence" value="ECO:0007669"/>
    <property type="project" value="EnsemblFungi"/>
</dbReference>
<dbReference type="GO" id="GO:0019433">
    <property type="term" value="P:triglyceride catabolic process"/>
    <property type="evidence" value="ECO:0007669"/>
    <property type="project" value="EnsemblFungi"/>
</dbReference>
<dbReference type="EMBL" id="LT598459">
    <property type="protein sequence ID" value="SCU82007.1"/>
    <property type="molecule type" value="Genomic_DNA"/>
</dbReference>
<reference evidence="6" key="1">
    <citation type="submission" date="2016-03" db="EMBL/GenBank/DDBJ databases">
        <authorList>
            <person name="Devillers H."/>
        </authorList>
    </citation>
    <scope>NUCLEOTIDE SEQUENCE [LARGE SCALE GENOMIC DNA]</scope>
</reference>
<dbReference type="PANTHER" id="PTHR44169">
    <property type="entry name" value="NADPH-DEPENDENT 1-ACYLDIHYDROXYACETONE PHOSPHATE REDUCTASE"/>
    <property type="match status" value="1"/>
</dbReference>
<dbReference type="GO" id="GO:0005811">
    <property type="term" value="C:lipid droplet"/>
    <property type="evidence" value="ECO:0007669"/>
    <property type="project" value="EnsemblFungi"/>
</dbReference>
<keyword evidence="2" id="KW-0521">NADP</keyword>
<keyword evidence="3" id="KW-0560">Oxidoreductase</keyword>
<dbReference type="PROSITE" id="PS00061">
    <property type="entry name" value="ADH_SHORT"/>
    <property type="match status" value="1"/>
</dbReference>
<protein>
    <submittedName>
        <fullName evidence="5">LADA_0C02432g1_1</fullName>
    </submittedName>
</protein>
<evidence type="ECO:0000256" key="3">
    <source>
        <dbReference type="ARBA" id="ARBA00023002"/>
    </source>
</evidence>
<dbReference type="PRINTS" id="PR00080">
    <property type="entry name" value="SDRFAMILY"/>
</dbReference>
<dbReference type="PRINTS" id="PR00081">
    <property type="entry name" value="GDHRDH"/>
</dbReference>
<evidence type="ECO:0000256" key="4">
    <source>
        <dbReference type="RuleBase" id="RU000363"/>
    </source>
</evidence>
<dbReference type="CDD" id="cd05374">
    <property type="entry name" value="17beta-HSD-like_SDR_c"/>
    <property type="match status" value="1"/>
</dbReference>
<sequence>MEDVKVAVVTGASSGIGFELTKQLANKGYKVYAAARRVDRITPLQTEFPNLVVPVKLDVAEPAQIATFKLRLQDELPGQKLDLLYNNAGQSCTFPAVDVSNENLEMVFKVNVFGPINLCRELIPFLLKARGTIVFTGSLAGLISFPFGSVYSATKSAIHSYARGLHLEMKPFGVKVLNVITGGVATDIADKRSLPEDSIYNIPEAQDALEYRRNMAKNHKPMSASEYVSDVLKDVESSRRPVDVYHGSFVRVAYWLSSFVPAWIMEKIIEHRFKLDTFSKKLGKPKAQ</sequence>
<organism evidence="5 6">
    <name type="scientific">Lachancea dasiensis</name>
    <dbReference type="NCBI Taxonomy" id="1072105"/>
    <lineage>
        <taxon>Eukaryota</taxon>
        <taxon>Fungi</taxon>
        <taxon>Dikarya</taxon>
        <taxon>Ascomycota</taxon>
        <taxon>Saccharomycotina</taxon>
        <taxon>Saccharomycetes</taxon>
        <taxon>Saccharomycetales</taxon>
        <taxon>Saccharomycetaceae</taxon>
        <taxon>Lachancea</taxon>
    </lineage>
</organism>
<dbReference type="Proteomes" id="UP000190274">
    <property type="component" value="Chromosome C"/>
</dbReference>
<name>A0A1G4IY65_9SACH</name>
<dbReference type="GO" id="GO:0005783">
    <property type="term" value="C:endoplasmic reticulum"/>
    <property type="evidence" value="ECO:0007669"/>
    <property type="project" value="EnsemblFungi"/>
</dbReference>
<evidence type="ECO:0000313" key="6">
    <source>
        <dbReference type="Proteomes" id="UP000190274"/>
    </source>
</evidence>
<gene>
    <name evidence="5" type="ORF">LADA_0C02432G</name>
</gene>
<keyword evidence="6" id="KW-1185">Reference proteome</keyword>
<dbReference type="Gene3D" id="3.40.50.720">
    <property type="entry name" value="NAD(P)-binding Rossmann-like Domain"/>
    <property type="match status" value="1"/>
</dbReference>
<dbReference type="OrthoDB" id="2102561at2759"/>
<dbReference type="GO" id="GO:0004806">
    <property type="term" value="F:triacylglycerol lipase activity"/>
    <property type="evidence" value="ECO:0007669"/>
    <property type="project" value="EnsemblFungi"/>
</dbReference>
<dbReference type="GO" id="GO:0000140">
    <property type="term" value="F:acylglycerone-phosphate reductase (NADP+) activity"/>
    <property type="evidence" value="ECO:0007669"/>
    <property type="project" value="EnsemblFungi"/>
</dbReference>
<evidence type="ECO:0000313" key="5">
    <source>
        <dbReference type="EMBL" id="SCU82007.1"/>
    </source>
</evidence>
<evidence type="ECO:0000256" key="1">
    <source>
        <dbReference type="ARBA" id="ARBA00006484"/>
    </source>
</evidence>
<dbReference type="AlphaFoldDB" id="A0A1G4IY65"/>
<dbReference type="PANTHER" id="PTHR44169:SF6">
    <property type="entry name" value="NADPH-DEPENDENT 1-ACYLDIHYDROXYACETONE PHOSPHATE REDUCTASE"/>
    <property type="match status" value="1"/>
</dbReference>
<comment type="similarity">
    <text evidence="1 4">Belongs to the short-chain dehydrogenases/reductases (SDR) family.</text>
</comment>
<accession>A0A1G4IY65</accession>
<dbReference type="InterPro" id="IPR036291">
    <property type="entry name" value="NAD(P)-bd_dom_sf"/>
</dbReference>
<dbReference type="SUPFAM" id="SSF51735">
    <property type="entry name" value="NAD(P)-binding Rossmann-fold domains"/>
    <property type="match status" value="1"/>
</dbReference>
<dbReference type="InterPro" id="IPR002347">
    <property type="entry name" value="SDR_fam"/>
</dbReference>
<dbReference type="Pfam" id="PF00106">
    <property type="entry name" value="adh_short"/>
    <property type="match status" value="1"/>
</dbReference>
<dbReference type="InterPro" id="IPR020904">
    <property type="entry name" value="Sc_DH/Rdtase_CS"/>
</dbReference>
<evidence type="ECO:0000256" key="2">
    <source>
        <dbReference type="ARBA" id="ARBA00022857"/>
    </source>
</evidence>